<keyword evidence="1" id="KW-1133">Transmembrane helix</keyword>
<dbReference type="EMBL" id="HAEA01011227">
    <property type="protein sequence ID" value="SBQ39707.1"/>
    <property type="molecule type" value="Transcribed_RNA"/>
</dbReference>
<protein>
    <submittedName>
        <fullName evidence="2">Uncharacterized protein</fullName>
    </submittedName>
</protein>
<evidence type="ECO:0000313" key="2">
    <source>
        <dbReference type="EMBL" id="SBQ39707.1"/>
    </source>
</evidence>
<accession>A0A1A8E0I5</accession>
<feature type="non-terminal residue" evidence="2">
    <location>
        <position position="80"/>
    </location>
</feature>
<organism evidence="2">
    <name type="scientific">Nothobranchius kadleci</name>
    <name type="common">African annual killifish</name>
    <dbReference type="NCBI Taxonomy" id="1051664"/>
    <lineage>
        <taxon>Eukaryota</taxon>
        <taxon>Metazoa</taxon>
        <taxon>Chordata</taxon>
        <taxon>Craniata</taxon>
        <taxon>Vertebrata</taxon>
        <taxon>Euteleostomi</taxon>
        <taxon>Actinopterygii</taxon>
        <taxon>Neopterygii</taxon>
        <taxon>Teleostei</taxon>
        <taxon>Neoteleostei</taxon>
        <taxon>Acanthomorphata</taxon>
        <taxon>Ovalentaria</taxon>
        <taxon>Atherinomorphae</taxon>
        <taxon>Cyprinodontiformes</taxon>
        <taxon>Nothobranchiidae</taxon>
        <taxon>Nothobranchius</taxon>
    </lineage>
</organism>
<gene>
    <name evidence="2" type="primary">Nfu_g_1_012184</name>
</gene>
<name>A0A1A8E0I5_NOTKA</name>
<proteinExistence type="predicted"/>
<reference evidence="2" key="1">
    <citation type="submission" date="2016-05" db="EMBL/GenBank/DDBJ databases">
        <authorList>
            <person name="Lavstsen T."/>
            <person name="Jespersen J.S."/>
        </authorList>
    </citation>
    <scope>NUCLEOTIDE SEQUENCE</scope>
    <source>
        <tissue evidence="2">Brain</tissue>
    </source>
</reference>
<sequence>ANLHVTGLTAFQWNGLLQQPCSSQFSDLLWSSHVPDHLPISLLCLFFLFLFHPLFFSTRLIVSCSLLFGYFGFICQPLTP</sequence>
<keyword evidence="1" id="KW-0812">Transmembrane</keyword>
<feature type="transmembrane region" description="Helical" evidence="1">
    <location>
        <begin position="60"/>
        <end position="79"/>
    </location>
</feature>
<evidence type="ECO:0000256" key="1">
    <source>
        <dbReference type="SAM" id="Phobius"/>
    </source>
</evidence>
<feature type="non-terminal residue" evidence="2">
    <location>
        <position position="1"/>
    </location>
</feature>
<keyword evidence="1" id="KW-0472">Membrane</keyword>
<dbReference type="AlphaFoldDB" id="A0A1A8E0I5"/>
<reference evidence="2" key="2">
    <citation type="submission" date="2016-06" db="EMBL/GenBank/DDBJ databases">
        <title>The genome of a short-lived fish provides insights into sex chromosome evolution and the genetic control of aging.</title>
        <authorList>
            <person name="Reichwald K."/>
            <person name="Felder M."/>
            <person name="Petzold A."/>
            <person name="Koch P."/>
            <person name="Groth M."/>
            <person name="Platzer M."/>
        </authorList>
    </citation>
    <scope>NUCLEOTIDE SEQUENCE</scope>
    <source>
        <tissue evidence="2">Brain</tissue>
    </source>
</reference>
<feature type="transmembrane region" description="Helical" evidence="1">
    <location>
        <begin position="37"/>
        <end position="55"/>
    </location>
</feature>